<dbReference type="AlphaFoldDB" id="A0A4Y7IT89"/>
<proteinExistence type="predicted"/>
<dbReference type="Proteomes" id="UP000316621">
    <property type="component" value="Chromosome 2"/>
</dbReference>
<accession>A0A4Y7IT89</accession>
<name>A0A4Y7IT89_PAPSO</name>
<dbReference type="STRING" id="3469.A0A4Y7IT89"/>
<evidence type="ECO:0000313" key="1">
    <source>
        <dbReference type="EMBL" id="RZC52103.1"/>
    </source>
</evidence>
<keyword evidence="2" id="KW-1185">Reference proteome</keyword>
<dbReference type="Gramene" id="RZC52103">
    <property type="protein sequence ID" value="RZC52103"/>
    <property type="gene ID" value="C5167_020531"/>
</dbReference>
<sequence length="379" mass="42950">MTNLFRPSCVGGKSNDLEVIILLLCHILNPQPCREQKVWSEDFFDRSMRGEVSQLSTWCERCDWVFRLLMKGDCDSEASSLVTETNIYSRDMDIPFQTKQEDSDSDLEINPLNVFLQDDHNDDDEDQMRLLATEEENLGGGTGYKQEQHYLHSIKTSVVIRQLPCQGLSFQLWPAATTLVNLLDHHHQSRNHIKTPLSEFRLCRRILELGSGTGLAGIAAAAILSSSCVITDLPHVLPNLQFNADANSTVLLSRGASVNVSPLRWGDKDDMELVGREFDVILGSDVVYYDYLYDPLLQTLRFFLEGDEKDTSQAAPVFLMAHLKRWKKDSVFFRKARKMFNVEVIHTDTPNLGCRIGVVVYCFSGKKKQPPARGMNSLQ</sequence>
<gene>
    <name evidence="1" type="ORF">C5167_020531</name>
</gene>
<dbReference type="InterPro" id="IPR029063">
    <property type="entry name" value="SAM-dependent_MTases_sf"/>
</dbReference>
<dbReference type="EMBL" id="CM010716">
    <property type="protein sequence ID" value="RZC52103.1"/>
    <property type="molecule type" value="Genomic_DNA"/>
</dbReference>
<dbReference type="Gene3D" id="3.40.50.150">
    <property type="entry name" value="Vaccinia Virus protein VP39"/>
    <property type="match status" value="1"/>
</dbReference>
<dbReference type="PANTHER" id="PTHR14614">
    <property type="entry name" value="HEPATOCELLULAR CARCINOMA-ASSOCIATED ANTIGEN"/>
    <property type="match status" value="1"/>
</dbReference>
<dbReference type="InterPro" id="IPR019410">
    <property type="entry name" value="Methyltransf_16"/>
</dbReference>
<dbReference type="SUPFAM" id="SSF53335">
    <property type="entry name" value="S-adenosyl-L-methionine-dependent methyltransferases"/>
    <property type="match status" value="1"/>
</dbReference>
<organism evidence="1 2">
    <name type="scientific">Papaver somniferum</name>
    <name type="common">Opium poppy</name>
    <dbReference type="NCBI Taxonomy" id="3469"/>
    <lineage>
        <taxon>Eukaryota</taxon>
        <taxon>Viridiplantae</taxon>
        <taxon>Streptophyta</taxon>
        <taxon>Embryophyta</taxon>
        <taxon>Tracheophyta</taxon>
        <taxon>Spermatophyta</taxon>
        <taxon>Magnoliopsida</taxon>
        <taxon>Ranunculales</taxon>
        <taxon>Papaveraceae</taxon>
        <taxon>Papaveroideae</taxon>
        <taxon>Papaver</taxon>
    </lineage>
</organism>
<dbReference type="PANTHER" id="PTHR14614:SF132">
    <property type="entry name" value="PROTEIN-LYSINE METHYLTRANSFERASE C42C1.13"/>
    <property type="match status" value="1"/>
</dbReference>
<dbReference type="Pfam" id="PF10294">
    <property type="entry name" value="Methyltransf_16"/>
    <property type="match status" value="1"/>
</dbReference>
<evidence type="ECO:0000313" key="2">
    <source>
        <dbReference type="Proteomes" id="UP000316621"/>
    </source>
</evidence>
<reference evidence="1 2" key="1">
    <citation type="journal article" date="2018" name="Science">
        <title>The opium poppy genome and morphinan production.</title>
        <authorList>
            <person name="Guo L."/>
            <person name="Winzer T."/>
            <person name="Yang X."/>
            <person name="Li Y."/>
            <person name="Ning Z."/>
            <person name="He Z."/>
            <person name="Teodor R."/>
            <person name="Lu Y."/>
            <person name="Bowser T.A."/>
            <person name="Graham I.A."/>
            <person name="Ye K."/>
        </authorList>
    </citation>
    <scope>NUCLEOTIDE SEQUENCE [LARGE SCALE GENOMIC DNA]</scope>
    <source>
        <strain evidence="2">cv. HN1</strain>
        <tissue evidence="1">Leaves</tissue>
    </source>
</reference>
<protein>
    <submittedName>
        <fullName evidence="1">Uncharacterized protein</fullName>
    </submittedName>
</protein>